<protein>
    <submittedName>
        <fullName evidence="2">Sec61-gamma/ SecE</fullName>
    </submittedName>
</protein>
<dbReference type="AlphaFoldDB" id="A0A132NNB8"/>
<dbReference type="VEuPathDB" id="GiardiaDB:QR46_4471"/>
<proteinExistence type="predicted"/>
<dbReference type="Proteomes" id="UP000070089">
    <property type="component" value="Unassembled WGS sequence"/>
</dbReference>
<dbReference type="Gene3D" id="1.20.5.820">
    <property type="entry name" value="Preprotein translocase SecE subunit"/>
    <property type="match status" value="1"/>
</dbReference>
<keyword evidence="1" id="KW-0812">Transmembrane</keyword>
<accession>A0A132NNB8</accession>
<dbReference type="OrthoDB" id="2401875at2759"/>
<dbReference type="InterPro" id="IPR023391">
    <property type="entry name" value="Prot_translocase_SecE_dom_sf"/>
</dbReference>
<dbReference type="InterPro" id="IPR008158">
    <property type="entry name" value="Translocase_Sec61-g"/>
</dbReference>
<feature type="transmembrane region" description="Helical" evidence="1">
    <location>
        <begin position="39"/>
        <end position="57"/>
    </location>
</feature>
<comment type="caution">
    <text evidence="2">The sequence shown here is derived from an EMBL/GenBank/DDBJ whole genome shotgun (WGS) entry which is preliminary data.</text>
</comment>
<sequence length="74" mass="7933">MSRGNANEGLMTRAKGEIASMRRFWNGCDKPTPEEVKKLVVSAGMGIIAIGVTGFAIKTISYPIFRLLSGASMV</sequence>
<name>A0A132NNB8_GIAIN</name>
<evidence type="ECO:0000256" key="1">
    <source>
        <dbReference type="SAM" id="Phobius"/>
    </source>
</evidence>
<dbReference type="NCBIfam" id="TIGR00327">
    <property type="entry name" value="secE_euk_arch"/>
    <property type="match status" value="1"/>
</dbReference>
<keyword evidence="1" id="KW-1133">Transmembrane helix</keyword>
<dbReference type="SUPFAM" id="SSF103456">
    <property type="entry name" value="Preprotein translocase SecE subunit"/>
    <property type="match status" value="1"/>
</dbReference>
<evidence type="ECO:0000313" key="3">
    <source>
        <dbReference type="Proteomes" id="UP000070089"/>
    </source>
</evidence>
<dbReference type="GO" id="GO:0016020">
    <property type="term" value="C:membrane"/>
    <property type="evidence" value="ECO:0007669"/>
    <property type="project" value="InterPro"/>
</dbReference>
<evidence type="ECO:0000313" key="2">
    <source>
        <dbReference type="EMBL" id="KWX11577.1"/>
    </source>
</evidence>
<gene>
    <name evidence="2" type="ORF">QR46_4471</name>
</gene>
<dbReference type="EMBL" id="JXTI01000173">
    <property type="protein sequence ID" value="KWX11577.1"/>
    <property type="molecule type" value="Genomic_DNA"/>
</dbReference>
<reference evidence="2 3" key="1">
    <citation type="journal article" date="2015" name="Mol. Biochem. Parasitol.">
        <title>Identification of polymorphic genes for use in assemblage B genotyping assays through comparative genomics of multiple assemblage B Giardia duodenalis isolates.</title>
        <authorList>
            <person name="Wielinga C."/>
            <person name="Thompson R.C."/>
            <person name="Monis P."/>
            <person name="Ryan U."/>
        </authorList>
    </citation>
    <scope>NUCLEOTIDE SEQUENCE [LARGE SCALE GENOMIC DNA]</scope>
    <source>
        <strain evidence="2 3">BAH15c1</strain>
    </source>
</reference>
<dbReference type="GO" id="GO:0008320">
    <property type="term" value="F:protein transmembrane transporter activity"/>
    <property type="evidence" value="ECO:0007669"/>
    <property type="project" value="InterPro"/>
</dbReference>
<organism evidence="2 3">
    <name type="scientific">Giardia duodenalis assemblage B</name>
    <dbReference type="NCBI Taxonomy" id="1394984"/>
    <lineage>
        <taxon>Eukaryota</taxon>
        <taxon>Metamonada</taxon>
        <taxon>Diplomonadida</taxon>
        <taxon>Hexamitidae</taxon>
        <taxon>Giardiinae</taxon>
        <taxon>Giardia</taxon>
    </lineage>
</organism>
<keyword evidence="1" id="KW-0472">Membrane</keyword>